<evidence type="ECO:0000313" key="2">
    <source>
        <dbReference type="Proteomes" id="UP001629244"/>
    </source>
</evidence>
<protein>
    <submittedName>
        <fullName evidence="1">Uncharacterized protein</fullName>
    </submittedName>
</protein>
<dbReference type="Proteomes" id="UP001629244">
    <property type="component" value="Unassembled WGS sequence"/>
</dbReference>
<accession>A0ABW8YPH1</accession>
<sequence>MRYQLTLLFDQQSLEHIRNSGLSVTIVRDADIAAGLAVAWQTFHPLPNNLVEWDDDDEVYGTFSQLNPGAEIIPAATTHAVRGWRYTFGNGWFTATPGGSNPDGYELVNGTDAPVVLGLAKGAVVDGQHRVVPASAFFVPPGLSVRISPQSRVSAFLSTNINSGVVLGRAPMNAFSVELSPERPTARIRYDEATGGFGAA</sequence>
<gene>
    <name evidence="1" type="ORF">ABS767_12620</name>
</gene>
<reference evidence="1 2" key="1">
    <citation type="submission" date="2024-06" db="EMBL/GenBank/DDBJ databases">
        <authorList>
            <person name="Kaempfer P."/>
            <person name="Viver T."/>
        </authorList>
    </citation>
    <scope>NUCLEOTIDE SEQUENCE [LARGE SCALE GENOMIC DNA]</scope>
    <source>
        <strain evidence="1 2">ST-64</strain>
    </source>
</reference>
<dbReference type="EMBL" id="JBELQC010000002">
    <property type="protein sequence ID" value="MFL9841812.1"/>
    <property type="molecule type" value="Genomic_DNA"/>
</dbReference>
<keyword evidence="2" id="KW-1185">Reference proteome</keyword>
<evidence type="ECO:0000313" key="1">
    <source>
        <dbReference type="EMBL" id="MFL9841812.1"/>
    </source>
</evidence>
<dbReference type="RefSeq" id="WP_408078870.1">
    <property type="nucleotide sequence ID" value="NZ_JBELQC010000002.1"/>
</dbReference>
<proteinExistence type="predicted"/>
<comment type="caution">
    <text evidence="1">The sequence shown here is derived from an EMBL/GenBank/DDBJ whole genome shotgun (WGS) entry which is preliminary data.</text>
</comment>
<organism evidence="1 2">
    <name type="scientific">Sphingomonas plantiphila</name>
    <dbReference type="NCBI Taxonomy" id="3163295"/>
    <lineage>
        <taxon>Bacteria</taxon>
        <taxon>Pseudomonadati</taxon>
        <taxon>Pseudomonadota</taxon>
        <taxon>Alphaproteobacteria</taxon>
        <taxon>Sphingomonadales</taxon>
        <taxon>Sphingomonadaceae</taxon>
        <taxon>Sphingomonas</taxon>
    </lineage>
</organism>
<name>A0ABW8YPH1_9SPHN</name>